<evidence type="ECO:0000313" key="2">
    <source>
        <dbReference type="Proteomes" id="UP000878956"/>
    </source>
</evidence>
<sequence>MAIRYNGLALKFAKEQTHDICLIAVEGDTSALRFVKRKVLSEDQFDKICRTTWN</sequence>
<dbReference type="Proteomes" id="UP000878956">
    <property type="component" value="Unassembled WGS sequence"/>
</dbReference>
<gene>
    <name evidence="1" type="ORF">KRM00_004234</name>
</gene>
<accession>A0AAN5VQN3</accession>
<reference evidence="1" key="1">
    <citation type="journal article" date="2018" name="Genome Biol.">
        <title>SKESA: strategic k-mer extension for scrupulous assemblies.</title>
        <authorList>
            <person name="Souvorov A."/>
            <person name="Agarwala R."/>
            <person name="Lipman D.J."/>
        </authorList>
    </citation>
    <scope>NUCLEOTIDE SEQUENCE</scope>
    <source>
        <strain evidence="1">HN1000</strain>
    </source>
</reference>
<comment type="caution">
    <text evidence="1">The sequence shown here is derived from an EMBL/GenBank/DDBJ whole genome shotgun (WGS) entry which is preliminary data.</text>
</comment>
<proteinExistence type="predicted"/>
<dbReference type="EMBL" id="DAEPXK010000126">
    <property type="protein sequence ID" value="HBH1544640.1"/>
    <property type="molecule type" value="Genomic_DNA"/>
</dbReference>
<organism evidence="1 2">
    <name type="scientific">Clostridioides difficile</name>
    <name type="common">Peptoclostridium difficile</name>
    <dbReference type="NCBI Taxonomy" id="1496"/>
    <lineage>
        <taxon>Bacteria</taxon>
        <taxon>Bacillati</taxon>
        <taxon>Bacillota</taxon>
        <taxon>Clostridia</taxon>
        <taxon>Peptostreptococcales</taxon>
        <taxon>Peptostreptococcaceae</taxon>
        <taxon>Clostridioides</taxon>
    </lineage>
</organism>
<name>A0AAN5VQN3_CLODI</name>
<dbReference type="RefSeq" id="WP_009898991.1">
    <property type="nucleotide sequence ID" value="NZ_FUQT01000003.1"/>
</dbReference>
<evidence type="ECO:0008006" key="3">
    <source>
        <dbReference type="Google" id="ProtNLM"/>
    </source>
</evidence>
<dbReference type="AlphaFoldDB" id="A0AAN5VQN3"/>
<evidence type="ECO:0000313" key="1">
    <source>
        <dbReference type="EMBL" id="HBH1544640.1"/>
    </source>
</evidence>
<reference evidence="1" key="2">
    <citation type="submission" date="2021-06" db="EMBL/GenBank/DDBJ databases">
        <authorList>
            <consortium name="NCBI Pathogen Detection Project"/>
        </authorList>
    </citation>
    <scope>NUCLEOTIDE SEQUENCE</scope>
    <source>
        <strain evidence="1">HN1000</strain>
    </source>
</reference>
<protein>
    <recommendedName>
        <fullName evidence="3">DUF4116 domain-containing protein</fullName>
    </recommendedName>
</protein>